<evidence type="ECO:0000313" key="10">
    <source>
        <dbReference type="EMBL" id="AAW56919.1"/>
    </source>
</evidence>
<dbReference type="InterPro" id="IPR001584">
    <property type="entry name" value="Integrase_cat-core"/>
</dbReference>
<organism evidence="9 11">
    <name type="scientific">Oryza sativa subsp. japonica</name>
    <name type="common">Rice</name>
    <dbReference type="NCBI Taxonomy" id="39947"/>
    <lineage>
        <taxon>Eukaryota</taxon>
        <taxon>Viridiplantae</taxon>
        <taxon>Streptophyta</taxon>
        <taxon>Embryophyta</taxon>
        <taxon>Tracheophyta</taxon>
        <taxon>Spermatophyta</taxon>
        <taxon>Magnoliopsida</taxon>
        <taxon>Liliopsida</taxon>
        <taxon>Poales</taxon>
        <taxon>Poaceae</taxon>
        <taxon>BOP clade</taxon>
        <taxon>Oryzoideae</taxon>
        <taxon>Oryzeae</taxon>
        <taxon>Oryzinae</taxon>
        <taxon>Oryza</taxon>
        <taxon>Oryza sativa</taxon>
    </lineage>
</organism>
<reference evidence="10" key="3">
    <citation type="submission" date="2005-01" db="EMBL/GenBank/DDBJ databases">
        <title>Oryza sativa fosmid OSJNOa0153K02 genomic sequence.</title>
        <authorList>
            <person name="Chow T.-Y."/>
            <person name="Hsing Y.-I.C."/>
            <person name="Chen C.-S."/>
            <person name="Chen H.-H."/>
            <person name="Liu S.-M."/>
            <person name="Chao Y.-T."/>
            <person name="Chang S.-J."/>
            <person name="Chen H.-C."/>
            <person name="Chen S.-K."/>
            <person name="Chen T.-R."/>
            <person name="Chen Y.-L."/>
            <person name="Cheng C.-H."/>
            <person name="Chung C.-I."/>
            <person name="Han S.-Y."/>
            <person name="Hsiao S.-H."/>
            <person name="Hsiung J.-N."/>
            <person name="Hsu C.-H."/>
            <person name="Hsu C.-T."/>
            <person name="Huang J.-J."/>
            <person name="Kau P.-I."/>
            <person name="Lee H.-F."/>
            <person name="Lee M.-C."/>
            <person name="Leu H.-L."/>
            <person name="Li Y.-F."/>
            <person name="Lin S.-J."/>
            <person name="Lin Y.-C."/>
            <person name="Lu P.-C."/>
            <person name="Wei F.-J."/>
            <person name="Wu C.-C."/>
            <person name="Wu S.-W."/>
            <person name="Yang K.-C."/>
            <person name="Yu C.-Y."/>
            <person name="Yu S.-W."/>
            <person name="Wu H.-P."/>
            <person name="Shaw J.-F."/>
        </authorList>
    </citation>
    <scope>NUCLEOTIDE SEQUENCE</scope>
</reference>
<evidence type="ECO:0000259" key="8">
    <source>
        <dbReference type="PROSITE" id="PS50994"/>
    </source>
</evidence>
<dbReference type="Pfam" id="PF17921">
    <property type="entry name" value="Integrase_H2C2"/>
    <property type="match status" value="1"/>
</dbReference>
<feature type="region of interest" description="Disordered" evidence="7">
    <location>
        <begin position="114"/>
        <end position="140"/>
    </location>
</feature>
<dbReference type="GO" id="GO:0015074">
    <property type="term" value="P:DNA integration"/>
    <property type="evidence" value="ECO:0007669"/>
    <property type="project" value="InterPro"/>
</dbReference>
<dbReference type="Gene3D" id="1.10.340.70">
    <property type="match status" value="1"/>
</dbReference>
<evidence type="ECO:0000256" key="5">
    <source>
        <dbReference type="ARBA" id="ARBA00022801"/>
    </source>
</evidence>
<dbReference type="EMBL" id="AC134348">
    <property type="protein sequence ID" value="AAT38090.1"/>
    <property type="molecule type" value="Genomic_DNA"/>
</dbReference>
<feature type="domain" description="Integrase catalytic" evidence="8">
    <location>
        <begin position="719"/>
        <end position="886"/>
    </location>
</feature>
<keyword evidence="5" id="KW-0378">Hydrolase</keyword>
<keyword evidence="2" id="KW-0548">Nucleotidyltransferase</keyword>
<dbReference type="PANTHER" id="PTHR37984">
    <property type="entry name" value="PROTEIN CBG26694"/>
    <property type="match status" value="1"/>
</dbReference>
<dbReference type="PANTHER" id="PTHR37984:SF5">
    <property type="entry name" value="PROTEIN NYNRIN-LIKE"/>
    <property type="match status" value="1"/>
</dbReference>
<dbReference type="InterPro" id="IPR041373">
    <property type="entry name" value="RT_RNaseH"/>
</dbReference>
<name>Q6L4N0_ORYSJ</name>
<dbReference type="InterPro" id="IPR043502">
    <property type="entry name" value="DNA/RNA_pol_sf"/>
</dbReference>
<evidence type="ECO:0000256" key="2">
    <source>
        <dbReference type="ARBA" id="ARBA00022695"/>
    </source>
</evidence>
<feature type="compositionally biased region" description="Low complexity" evidence="7">
    <location>
        <begin position="123"/>
        <end position="133"/>
    </location>
</feature>
<reference evidence="9" key="1">
    <citation type="submission" date="2004-05" db="EMBL/GenBank/DDBJ databases">
        <title>Oryza sativa PAC P0530H10 genomic sequence.</title>
        <authorList>
            <person name="Chow T.-Y."/>
            <person name="Hsing Y.-I.C."/>
            <person name="Chen C.-S."/>
            <person name="Chen H.-H."/>
            <person name="Liu S.-M."/>
            <person name="Chao Y.-T."/>
            <person name="Chang S.-J."/>
            <person name="Chen H.-C."/>
            <person name="Chen S.-K."/>
            <person name="Chen T.-R."/>
            <person name="Chen Y.-L."/>
            <person name="Cheng C.-H."/>
            <person name="Chung C.-I."/>
            <person name="Han S.-Y."/>
            <person name="Hsiao S.-H."/>
            <person name="Hsiung J.-N."/>
            <person name="Hsu C.-H."/>
            <person name="Huang J.-J."/>
            <person name="Kau P.-I."/>
            <person name="Lee M.-C."/>
            <person name="Leu H.-L."/>
            <person name="Li Y.-F."/>
            <person name="Lin S.-J."/>
            <person name="Lin Y.-C."/>
            <person name="Wu S.-W."/>
            <person name="Yu C.-Y."/>
            <person name="Yu S.-W."/>
            <person name="Wu H.-P."/>
            <person name="Shaw J.-F."/>
        </authorList>
    </citation>
    <scope>NUCLEOTIDE SEQUENCE</scope>
</reference>
<dbReference type="Proteomes" id="UP000000763">
    <property type="component" value="Chromosome 5"/>
</dbReference>
<dbReference type="GO" id="GO:0004519">
    <property type="term" value="F:endonuclease activity"/>
    <property type="evidence" value="ECO:0007669"/>
    <property type="project" value="UniProtKB-KW"/>
</dbReference>
<dbReference type="SUPFAM" id="SSF56672">
    <property type="entry name" value="DNA/RNA polymerases"/>
    <property type="match status" value="1"/>
</dbReference>
<evidence type="ECO:0000256" key="7">
    <source>
        <dbReference type="SAM" id="MobiDB-lite"/>
    </source>
</evidence>
<evidence type="ECO:0000313" key="11">
    <source>
        <dbReference type="Proteomes" id="UP000000763"/>
    </source>
</evidence>
<dbReference type="Pfam" id="PF17917">
    <property type="entry name" value="RT_RNaseH"/>
    <property type="match status" value="1"/>
</dbReference>
<dbReference type="GO" id="GO:0003964">
    <property type="term" value="F:RNA-directed DNA polymerase activity"/>
    <property type="evidence" value="ECO:0007669"/>
    <property type="project" value="UniProtKB-KW"/>
</dbReference>
<keyword evidence="3" id="KW-0540">Nuclease</keyword>
<keyword evidence="6" id="KW-0695">RNA-directed DNA polymerase</keyword>
<keyword evidence="1" id="KW-0808">Transferase</keyword>
<reference evidence="11" key="4">
    <citation type="journal article" date="2008" name="Nucleic Acids Res.">
        <title>The rice annotation project database (RAP-DB): 2008 update.</title>
        <authorList>
            <consortium name="The rice annotation project (RAP)"/>
        </authorList>
    </citation>
    <scope>GENOME REANNOTATION</scope>
    <source>
        <strain evidence="11">cv. Nipponbare</strain>
    </source>
</reference>
<dbReference type="InterPro" id="IPR050951">
    <property type="entry name" value="Retrovirus_Pol_polyprotein"/>
</dbReference>
<dbReference type="PROSITE" id="PS50994">
    <property type="entry name" value="INTEGRASE"/>
    <property type="match status" value="1"/>
</dbReference>
<dbReference type="EMBL" id="AC152974">
    <property type="protein sequence ID" value="AAW56919.1"/>
    <property type="molecule type" value="Genomic_DNA"/>
</dbReference>
<dbReference type="CDD" id="cd00303">
    <property type="entry name" value="retropepsin_like"/>
    <property type="match status" value="1"/>
</dbReference>
<dbReference type="InterPro" id="IPR012337">
    <property type="entry name" value="RNaseH-like_sf"/>
</dbReference>
<accession>Q6L4N0</accession>
<evidence type="ECO:0000256" key="6">
    <source>
        <dbReference type="ARBA" id="ARBA00022918"/>
    </source>
</evidence>
<evidence type="ECO:0000256" key="4">
    <source>
        <dbReference type="ARBA" id="ARBA00022759"/>
    </source>
</evidence>
<dbReference type="GO" id="GO:0003676">
    <property type="term" value="F:nucleic acid binding"/>
    <property type="evidence" value="ECO:0007669"/>
    <property type="project" value="InterPro"/>
</dbReference>
<dbReference type="InterPro" id="IPR000477">
    <property type="entry name" value="RT_dom"/>
</dbReference>
<evidence type="ECO:0000313" key="9">
    <source>
        <dbReference type="EMBL" id="AAT38090.1"/>
    </source>
</evidence>
<dbReference type="InterPro" id="IPR036397">
    <property type="entry name" value="RNaseH_sf"/>
</dbReference>
<gene>
    <name evidence="10" type="ORF">OSJNOa0153K02.5</name>
    <name evidence="9" type="ORF">P0530H10.3</name>
</gene>
<reference evidence="11" key="2">
    <citation type="journal article" date="2005" name="Nature">
        <title>The map-based sequence of the rice genome.</title>
        <authorList>
            <consortium name="International rice genome sequencing project (IRGSP)"/>
            <person name="Matsumoto T."/>
            <person name="Wu J."/>
            <person name="Kanamori H."/>
            <person name="Katayose Y."/>
            <person name="Fujisawa M."/>
            <person name="Namiki N."/>
            <person name="Mizuno H."/>
            <person name="Yamamoto K."/>
            <person name="Antonio B.A."/>
            <person name="Baba T."/>
            <person name="Sakata K."/>
            <person name="Nagamura Y."/>
            <person name="Aoki H."/>
            <person name="Arikawa K."/>
            <person name="Arita K."/>
            <person name="Bito T."/>
            <person name="Chiden Y."/>
            <person name="Fujitsuka N."/>
            <person name="Fukunaka R."/>
            <person name="Hamada M."/>
            <person name="Harada C."/>
            <person name="Hayashi A."/>
            <person name="Hijishita S."/>
            <person name="Honda M."/>
            <person name="Hosokawa S."/>
            <person name="Ichikawa Y."/>
            <person name="Idonuma A."/>
            <person name="Iijima M."/>
            <person name="Ikeda M."/>
            <person name="Ikeno M."/>
            <person name="Ito K."/>
            <person name="Ito S."/>
            <person name="Ito T."/>
            <person name="Ito Y."/>
            <person name="Ito Y."/>
            <person name="Iwabuchi A."/>
            <person name="Kamiya K."/>
            <person name="Karasawa W."/>
            <person name="Kurita K."/>
            <person name="Katagiri S."/>
            <person name="Kikuta A."/>
            <person name="Kobayashi H."/>
            <person name="Kobayashi N."/>
            <person name="Machita K."/>
            <person name="Maehara T."/>
            <person name="Masukawa M."/>
            <person name="Mizubayashi T."/>
            <person name="Mukai Y."/>
            <person name="Nagasaki H."/>
            <person name="Nagata Y."/>
            <person name="Naito S."/>
            <person name="Nakashima M."/>
            <person name="Nakama Y."/>
            <person name="Nakamichi Y."/>
            <person name="Nakamura M."/>
            <person name="Meguro A."/>
            <person name="Negishi M."/>
            <person name="Ohta I."/>
            <person name="Ohta T."/>
            <person name="Okamoto M."/>
            <person name="Ono N."/>
            <person name="Saji S."/>
            <person name="Sakaguchi M."/>
            <person name="Sakai K."/>
            <person name="Shibata M."/>
            <person name="Shimokawa T."/>
            <person name="Song J."/>
            <person name="Takazaki Y."/>
            <person name="Terasawa K."/>
            <person name="Tsugane M."/>
            <person name="Tsuji K."/>
            <person name="Ueda S."/>
            <person name="Waki K."/>
            <person name="Yamagata H."/>
            <person name="Yamamoto M."/>
            <person name="Yamamoto S."/>
            <person name="Yamane H."/>
            <person name="Yoshiki S."/>
            <person name="Yoshihara R."/>
            <person name="Yukawa K."/>
            <person name="Zhong H."/>
            <person name="Yano M."/>
            <person name="Yuan Q."/>
            <person name="Ouyang S."/>
            <person name="Liu J."/>
            <person name="Jones K.M."/>
            <person name="Gansberger K."/>
            <person name="Moffat K."/>
            <person name="Hill J."/>
            <person name="Bera J."/>
            <person name="Fadrosh D."/>
            <person name="Jin S."/>
            <person name="Johri S."/>
            <person name="Kim M."/>
            <person name="Overton L."/>
            <person name="Reardon M."/>
            <person name="Tsitrin T."/>
            <person name="Vuong H."/>
            <person name="Weaver B."/>
            <person name="Ciecko A."/>
            <person name="Tallon L."/>
            <person name="Jackson J."/>
            <person name="Pai G."/>
            <person name="Aken S.V."/>
            <person name="Utterback T."/>
            <person name="Reidmuller S."/>
            <person name="Feldblyum T."/>
            <person name="Hsiao J."/>
            <person name="Zismann V."/>
            <person name="Iobst S."/>
            <person name="de Vazeille A.R."/>
            <person name="Buell C.R."/>
            <person name="Ying K."/>
            <person name="Li Y."/>
            <person name="Lu T."/>
            <person name="Huang Y."/>
            <person name="Zhao Q."/>
            <person name="Feng Q."/>
            <person name="Zhang L."/>
            <person name="Zhu J."/>
            <person name="Weng Q."/>
            <person name="Mu J."/>
            <person name="Lu Y."/>
            <person name="Fan D."/>
            <person name="Liu Y."/>
            <person name="Guan J."/>
            <person name="Zhang Y."/>
            <person name="Yu S."/>
            <person name="Liu X."/>
            <person name="Zhang Y."/>
            <person name="Hong G."/>
            <person name="Han B."/>
            <person name="Choisne N."/>
            <person name="Demange N."/>
            <person name="Orjeda G."/>
            <person name="Samain S."/>
            <person name="Cattolico L."/>
            <person name="Pelletier E."/>
            <person name="Couloux A."/>
            <person name="Segurens B."/>
            <person name="Wincker P."/>
            <person name="D'Hont A."/>
            <person name="Scarpelli C."/>
            <person name="Weissenbach J."/>
            <person name="Salanoubat M."/>
            <person name="Quetier F."/>
            <person name="Yu Y."/>
            <person name="Kim H.R."/>
            <person name="Rambo T."/>
            <person name="Currie J."/>
            <person name="Collura K."/>
            <person name="Luo M."/>
            <person name="Yang T."/>
            <person name="Ammiraju J.S.S."/>
            <person name="Engler F."/>
            <person name="Soderlund C."/>
            <person name="Wing R.A."/>
            <person name="Palmer L.E."/>
            <person name="de la Bastide M."/>
            <person name="Spiegel L."/>
            <person name="Nascimento L."/>
            <person name="Zutavern T."/>
            <person name="O'Shaughnessy A."/>
            <person name="Dike S."/>
            <person name="Dedhia N."/>
            <person name="Preston R."/>
            <person name="Balija V."/>
            <person name="McCombie W.R."/>
            <person name="Chow T."/>
            <person name="Chen H."/>
            <person name="Chung M."/>
            <person name="Chen C."/>
            <person name="Shaw J."/>
            <person name="Wu H."/>
            <person name="Hsiao K."/>
            <person name="Chao Y."/>
            <person name="Chu M."/>
            <person name="Cheng C."/>
            <person name="Hour A."/>
            <person name="Lee P."/>
            <person name="Lin S."/>
            <person name="Lin Y."/>
            <person name="Liou J."/>
            <person name="Liu S."/>
            <person name="Hsing Y."/>
            <person name="Raghuvanshi S."/>
            <person name="Mohanty A."/>
            <person name="Bharti A.K."/>
            <person name="Gaur A."/>
            <person name="Gupta V."/>
            <person name="Kumar D."/>
            <person name="Ravi V."/>
            <person name="Vij S."/>
            <person name="Kapur A."/>
            <person name="Khurana P."/>
            <person name="Khurana P."/>
            <person name="Khurana J.P."/>
            <person name="Tyagi A.K."/>
            <person name="Gaikwad K."/>
            <person name="Singh A."/>
            <person name="Dalal V."/>
            <person name="Srivastava S."/>
            <person name="Dixit A."/>
            <person name="Pal A.K."/>
            <person name="Ghazi I.A."/>
            <person name="Yadav M."/>
            <person name="Pandit A."/>
            <person name="Bhargava A."/>
            <person name="Sureshbabu K."/>
            <person name="Batra K."/>
            <person name="Sharma T.R."/>
            <person name="Mohapatra T."/>
            <person name="Singh N.K."/>
            <person name="Messing J."/>
            <person name="Nelson A.B."/>
            <person name="Fuks G."/>
            <person name="Kavchok S."/>
            <person name="Keizer G."/>
            <person name="Linton E."/>
            <person name="Llaca V."/>
            <person name="Song R."/>
            <person name="Tanyolac B."/>
            <person name="Young S."/>
            <person name="Ho-Il K."/>
            <person name="Hahn J.H."/>
            <person name="Sangsakoo G."/>
            <person name="Vanavichit A."/>
            <person name="de Mattos Luiz.A.T."/>
            <person name="Zimmer P.D."/>
            <person name="Malone G."/>
            <person name="Dellagostin O."/>
            <person name="de Oliveira A.C."/>
            <person name="Bevan M."/>
            <person name="Bancroft I."/>
            <person name="Minx P."/>
            <person name="Cordum H."/>
            <person name="Wilson R."/>
            <person name="Cheng Z."/>
            <person name="Jin W."/>
            <person name="Jiang J."/>
            <person name="Leong S.A."/>
            <person name="Iwama H."/>
            <person name="Gojobori T."/>
            <person name="Itoh T."/>
            <person name="Niimura Y."/>
            <person name="Fujii Y."/>
            <person name="Habara T."/>
            <person name="Sakai H."/>
            <person name="Sato Y."/>
            <person name="Wilson G."/>
            <person name="Kumar K."/>
            <person name="McCouch S."/>
            <person name="Juretic N."/>
            <person name="Hoen D."/>
            <person name="Wright S."/>
            <person name="Bruskiewich R."/>
            <person name="Bureau T."/>
            <person name="Miyao A."/>
            <person name="Hirochika H."/>
            <person name="Nishikawa T."/>
            <person name="Kadowaki K."/>
            <person name="Sugiura M."/>
            <person name="Burr B."/>
            <person name="Sasaki T."/>
        </authorList>
    </citation>
    <scope>NUCLEOTIDE SEQUENCE [LARGE SCALE GENOMIC DNA]</scope>
    <source>
        <strain evidence="11">cv. Nipponbare</strain>
    </source>
</reference>
<dbReference type="GO" id="GO:0016787">
    <property type="term" value="F:hydrolase activity"/>
    <property type="evidence" value="ECO:0007669"/>
    <property type="project" value="UniProtKB-KW"/>
</dbReference>
<dbReference type="Pfam" id="PF00665">
    <property type="entry name" value="rve"/>
    <property type="match status" value="1"/>
</dbReference>
<dbReference type="Gene3D" id="3.30.420.10">
    <property type="entry name" value="Ribonuclease H-like superfamily/Ribonuclease H"/>
    <property type="match status" value="1"/>
</dbReference>
<keyword evidence="4" id="KW-0255">Endonuclease</keyword>
<dbReference type="SUPFAM" id="SSF53098">
    <property type="entry name" value="Ribonuclease H-like"/>
    <property type="match status" value="1"/>
</dbReference>
<dbReference type="Pfam" id="PF00078">
    <property type="entry name" value="RVT_1"/>
    <property type="match status" value="1"/>
</dbReference>
<proteinExistence type="predicted"/>
<dbReference type="InterPro" id="IPR041588">
    <property type="entry name" value="Integrase_H2C2"/>
</dbReference>
<sequence length="903" mass="102680">MAQEKTFSGSIGENPYLHLRDFELHEKESLGAAWARFSLLTQSGLDLSLPDHVLLQHFRYELDKESVENLDISARGSFAHKTTAEGRVLLDLILENNSFGRSETVPEVEIIHEESLRVESEPDSTAESSSQSQEPEEEEIHPLEIPFQFEEDLFEDYGNTSNYSCEKRPPTKVNSNDPLDKAMLKETVKKLTTIMSNEWLREGELSSEAIQIRCPSSTITCLIGVNLVHALYNPSVGANIMSATFAFNCLGDRLLEPIVKTFRISTNSTTEGLGIISGVPIRHNSIEVILDFHVFDIFDFDILIGHPIEKLLDVPETGDLNLKIGRIATTVPMLQSTNSLTEPLPVLEPIEKVMAISPFKALESIFDESIEEFNEGEDETGETMDLPKTDLPSRAPIELKPIASGLCYAFLNGDAESQDIMEVFMDDFSVYGKSFDQCLENLDRVLQRCQEKDLVLNWEKCHFMVREGIVLGHQISERGVEVDRAKIEVIRQLPPPVNVKGVRSFLGHVGFYRRFIKDFSKIARPLTALLAKDVPFDFDDESVLGQTKDRKHHAIAYASKTLTGAQLNYATTEKELLALVFAIDKFRLYLVGAKELPINDYLRDNMLLKVTDSDPWYATIVNFMVAGHVPPGENKKRLIYESRRHLWDAPYLYRVCSDDEGMKIIKKCHAALYGGHYGAFRTHAKIWQSGFFWPSMYDDTKEFIRRCTSCQKHGGITARDAMPLTYNLQVELFDVWGIDFMGPFPKSYDCEYILVAVDYVSKWVEAMPCRAADAKHARWMFHEIIFPRFRTLRMVISDGGSHFVDKTFRNFLKELGARHNSATPYHPQTSGQAETSNKQIKNILQKTINEMGKAWKNKLPDALWAYRTAYKTPVGMSPYQLVYGKTCHLPVELEHRAHWAIRT</sequence>
<protein>
    <recommendedName>
        <fullName evidence="8">Integrase catalytic domain-containing protein</fullName>
    </recommendedName>
</protein>
<evidence type="ECO:0000256" key="3">
    <source>
        <dbReference type="ARBA" id="ARBA00022722"/>
    </source>
</evidence>
<dbReference type="InterPro" id="IPR043128">
    <property type="entry name" value="Rev_trsase/Diguanyl_cyclase"/>
</dbReference>
<evidence type="ECO:0000256" key="1">
    <source>
        <dbReference type="ARBA" id="ARBA00022679"/>
    </source>
</evidence>
<dbReference type="Gene3D" id="3.30.70.270">
    <property type="match status" value="2"/>
</dbReference>
<dbReference type="AlphaFoldDB" id="Q6L4N0"/>